<dbReference type="PRINTS" id="PR00739">
    <property type="entry name" value="GLHYDRLASE26"/>
</dbReference>
<accession>A0ABZ1TU73</accession>
<evidence type="ECO:0000256" key="2">
    <source>
        <dbReference type="ARBA" id="ARBA00022801"/>
    </source>
</evidence>
<keyword evidence="3 4" id="KW-0326">Glycosidase</keyword>
<dbReference type="InterPro" id="IPR049475">
    <property type="entry name" value="Mann_GBD_bact"/>
</dbReference>
<comment type="similarity">
    <text evidence="1 4">Belongs to the glycosyl hydrolase 26 family.</text>
</comment>
<sequence length="690" mass="72468">MRLRRRSVAVLVAVASMLGGGSAAAPAAVAAVQPAAVVQPVAVVQPAAVLQPADAGAGPQARAVLNWLAQLPDRGLRNRTASGFFAGYSGTAAPESGKDFATQYRDVTELADRTGRFPAVLACDYASGWNADGVPTAIDSGCDAEMIDHAGRGGLVSVSVHLPNPVAGAAWRTPLPQPAFRQLSDPTTTAGRAWRAELDDIAAGLRRLSDAGVPVLFRPFHEMNGDWFWWGRQDPADFAALWRGTYDYLTTVKGLHNLLWTYAPNCGSADPTAYWVGRGYADVVGLDCYTADPSAITGYEKLVELGKPFAFTEIGPGSGAGGTFDYELWVKALHERFPRTSYFLAWNNEWSPARNVNGAKLMNDPWTVDRGGVDLAAAPAENPPVAYQDFESGTEGWSGWHLAAGPWQVTEWSARGSGSLKADVDLGTGAAYLNKVGPLDLSGDTVLSVDARTAPWGDQAGGTRAKLYVRTGTGDASGWTWTDSGAVTVDTKSTRLVLDLTKVPDRAHVREIGVEFAPAAGASGRSAVYLDDMRRGGLLAGFEHGTEGWSGSGAAAGPWAVADEGAAEGRSALKADVEPEQGAVQLRRTAPVDLTGATVLTVAAGTAPWGQQAGGTTARLYVRTGTGEASGWTWTESPAVTVGPDGRTLRLDLAGVPDPAHVQEIGVVFTPAPGATGRTAVYLDALRRWS</sequence>
<evidence type="ECO:0000256" key="1">
    <source>
        <dbReference type="ARBA" id="ARBA00007754"/>
    </source>
</evidence>
<evidence type="ECO:0000313" key="7">
    <source>
        <dbReference type="EMBL" id="WUQ81694.1"/>
    </source>
</evidence>
<evidence type="ECO:0000256" key="5">
    <source>
        <dbReference type="SAM" id="SignalP"/>
    </source>
</evidence>
<dbReference type="EMBL" id="CP108110">
    <property type="protein sequence ID" value="WUQ81694.1"/>
    <property type="molecule type" value="Genomic_DNA"/>
</dbReference>
<name>A0ABZ1TU73_9ACTN</name>
<evidence type="ECO:0000313" key="8">
    <source>
        <dbReference type="Proteomes" id="UP001432222"/>
    </source>
</evidence>
<feature type="signal peptide" evidence="5">
    <location>
        <begin position="1"/>
        <end position="27"/>
    </location>
</feature>
<dbReference type="PANTHER" id="PTHR40079:SF4">
    <property type="entry name" value="GH26 DOMAIN-CONTAINING PROTEIN-RELATED"/>
    <property type="match status" value="1"/>
</dbReference>
<keyword evidence="2 4" id="KW-0378">Hydrolase</keyword>
<dbReference type="Pfam" id="PF02156">
    <property type="entry name" value="Glyco_hydro_26"/>
    <property type="match status" value="1"/>
</dbReference>
<dbReference type="InterPro" id="IPR008979">
    <property type="entry name" value="Galactose-bd-like_sf"/>
</dbReference>
<proteinExistence type="inferred from homology"/>
<reference evidence="7" key="1">
    <citation type="submission" date="2022-10" db="EMBL/GenBank/DDBJ databases">
        <title>The complete genomes of actinobacterial strains from the NBC collection.</title>
        <authorList>
            <person name="Joergensen T.S."/>
            <person name="Alvarez Arevalo M."/>
            <person name="Sterndorff E.B."/>
            <person name="Faurdal D."/>
            <person name="Vuksanovic O."/>
            <person name="Mourched A.-S."/>
            <person name="Charusanti P."/>
            <person name="Shaw S."/>
            <person name="Blin K."/>
            <person name="Weber T."/>
        </authorList>
    </citation>
    <scope>NUCLEOTIDE SEQUENCE</scope>
    <source>
        <strain evidence="7">NBC_00222</strain>
    </source>
</reference>
<dbReference type="Gene3D" id="3.20.20.80">
    <property type="entry name" value="Glycosidases"/>
    <property type="match status" value="1"/>
</dbReference>
<gene>
    <name evidence="7" type="ORF">OHA16_01170</name>
</gene>
<evidence type="ECO:0000256" key="3">
    <source>
        <dbReference type="ARBA" id="ARBA00023295"/>
    </source>
</evidence>
<dbReference type="InterPro" id="IPR000805">
    <property type="entry name" value="Glyco_hydro_26"/>
</dbReference>
<dbReference type="Proteomes" id="UP001432222">
    <property type="component" value="Chromosome"/>
</dbReference>
<feature type="active site" description="Nucleophile" evidence="4">
    <location>
        <position position="313"/>
    </location>
</feature>
<evidence type="ECO:0000256" key="4">
    <source>
        <dbReference type="PROSITE-ProRule" id="PRU01100"/>
    </source>
</evidence>
<protein>
    <submittedName>
        <fullName evidence="7">Glycoside hydrolase family 26 protein</fullName>
    </submittedName>
</protein>
<dbReference type="SUPFAM" id="SSF49785">
    <property type="entry name" value="Galactose-binding domain-like"/>
    <property type="match status" value="2"/>
</dbReference>
<dbReference type="InterPro" id="IPR022790">
    <property type="entry name" value="GH26_dom"/>
</dbReference>
<dbReference type="GO" id="GO:0016787">
    <property type="term" value="F:hydrolase activity"/>
    <property type="evidence" value="ECO:0007669"/>
    <property type="project" value="UniProtKB-KW"/>
</dbReference>
<organism evidence="7 8">
    <name type="scientific">Kitasatospora purpeofusca</name>
    <dbReference type="NCBI Taxonomy" id="67352"/>
    <lineage>
        <taxon>Bacteria</taxon>
        <taxon>Bacillati</taxon>
        <taxon>Actinomycetota</taxon>
        <taxon>Actinomycetes</taxon>
        <taxon>Kitasatosporales</taxon>
        <taxon>Streptomycetaceae</taxon>
        <taxon>Kitasatospora</taxon>
    </lineage>
</organism>
<dbReference type="PROSITE" id="PS51764">
    <property type="entry name" value="GH26"/>
    <property type="match status" value="1"/>
</dbReference>
<dbReference type="SUPFAM" id="SSF51445">
    <property type="entry name" value="(Trans)glycosidases"/>
    <property type="match status" value="1"/>
</dbReference>
<feature type="chain" id="PRO_5045624245" evidence="5">
    <location>
        <begin position="28"/>
        <end position="690"/>
    </location>
</feature>
<dbReference type="PANTHER" id="PTHR40079">
    <property type="entry name" value="MANNAN ENDO-1,4-BETA-MANNOSIDASE E-RELATED"/>
    <property type="match status" value="1"/>
</dbReference>
<feature type="domain" description="GH26" evidence="6">
    <location>
        <begin position="59"/>
        <end position="371"/>
    </location>
</feature>
<keyword evidence="8" id="KW-1185">Reference proteome</keyword>
<feature type="active site" description="Proton donor" evidence="4">
    <location>
        <position position="222"/>
    </location>
</feature>
<dbReference type="RefSeq" id="WP_328952769.1">
    <property type="nucleotide sequence ID" value="NZ_CP108110.1"/>
</dbReference>
<dbReference type="InterPro" id="IPR017853">
    <property type="entry name" value="GH"/>
</dbReference>
<evidence type="ECO:0000259" key="6">
    <source>
        <dbReference type="PROSITE" id="PS51764"/>
    </source>
</evidence>
<dbReference type="Gene3D" id="2.60.120.260">
    <property type="entry name" value="Galactose-binding domain-like"/>
    <property type="match status" value="2"/>
</dbReference>
<dbReference type="Pfam" id="PF21253">
    <property type="entry name" value="Mann_GBD_bact"/>
    <property type="match status" value="2"/>
</dbReference>
<keyword evidence="5" id="KW-0732">Signal</keyword>